<comment type="caution">
    <text evidence="5">The sequence shown here is derived from an EMBL/GenBank/DDBJ whole genome shotgun (WGS) entry which is preliminary data.</text>
</comment>
<protein>
    <submittedName>
        <fullName evidence="5">Mur ligase</fullName>
    </submittedName>
</protein>
<dbReference type="PANTHER" id="PTHR11136:SF5">
    <property type="entry name" value="FOLYLPOLYGLUTAMATE SYNTHASE, MITOCHONDRIAL"/>
    <property type="match status" value="1"/>
</dbReference>
<evidence type="ECO:0000256" key="3">
    <source>
        <dbReference type="ARBA" id="ARBA00022741"/>
    </source>
</evidence>
<dbReference type="PANTHER" id="PTHR11136">
    <property type="entry name" value="FOLYLPOLYGLUTAMATE SYNTHASE-RELATED"/>
    <property type="match status" value="1"/>
</dbReference>
<dbReference type="InterPro" id="IPR036565">
    <property type="entry name" value="Mur-like_cat_sf"/>
</dbReference>
<name>A0AAN6P6A7_9PEZI</name>
<feature type="non-terminal residue" evidence="5">
    <location>
        <position position="1"/>
    </location>
</feature>
<organism evidence="5 6">
    <name type="scientific">Parachaetomium inaequale</name>
    <dbReference type="NCBI Taxonomy" id="2588326"/>
    <lineage>
        <taxon>Eukaryota</taxon>
        <taxon>Fungi</taxon>
        <taxon>Dikarya</taxon>
        <taxon>Ascomycota</taxon>
        <taxon>Pezizomycotina</taxon>
        <taxon>Sordariomycetes</taxon>
        <taxon>Sordariomycetidae</taxon>
        <taxon>Sordariales</taxon>
        <taxon>Chaetomiaceae</taxon>
        <taxon>Parachaetomium</taxon>
    </lineage>
</organism>
<evidence type="ECO:0000256" key="1">
    <source>
        <dbReference type="ARBA" id="ARBA00008276"/>
    </source>
</evidence>
<keyword evidence="4" id="KW-0067">ATP-binding</keyword>
<keyword evidence="3" id="KW-0547">Nucleotide-binding</keyword>
<evidence type="ECO:0000256" key="4">
    <source>
        <dbReference type="ARBA" id="ARBA00022840"/>
    </source>
</evidence>
<dbReference type="Proteomes" id="UP001303115">
    <property type="component" value="Unassembled WGS sequence"/>
</dbReference>
<gene>
    <name evidence="5" type="ORF">C8A01DRAFT_20459</name>
</gene>
<reference evidence="6" key="1">
    <citation type="journal article" date="2023" name="Mol. Phylogenet. Evol.">
        <title>Genome-scale phylogeny and comparative genomics of the fungal order Sordariales.</title>
        <authorList>
            <person name="Hensen N."/>
            <person name="Bonometti L."/>
            <person name="Westerberg I."/>
            <person name="Brannstrom I.O."/>
            <person name="Guillou S."/>
            <person name="Cros-Aarteil S."/>
            <person name="Calhoun S."/>
            <person name="Haridas S."/>
            <person name="Kuo A."/>
            <person name="Mondo S."/>
            <person name="Pangilinan J."/>
            <person name="Riley R."/>
            <person name="LaButti K."/>
            <person name="Andreopoulos B."/>
            <person name="Lipzen A."/>
            <person name="Chen C."/>
            <person name="Yan M."/>
            <person name="Daum C."/>
            <person name="Ng V."/>
            <person name="Clum A."/>
            <person name="Steindorff A."/>
            <person name="Ohm R.A."/>
            <person name="Martin F."/>
            <person name="Silar P."/>
            <person name="Natvig D.O."/>
            <person name="Lalanne C."/>
            <person name="Gautier V."/>
            <person name="Ament-Velasquez S.L."/>
            <person name="Kruys A."/>
            <person name="Hutchinson M.I."/>
            <person name="Powell A.J."/>
            <person name="Barry K."/>
            <person name="Miller A.N."/>
            <person name="Grigoriev I.V."/>
            <person name="Debuchy R."/>
            <person name="Gladieux P."/>
            <person name="Hiltunen Thoren M."/>
            <person name="Johannesson H."/>
        </authorList>
    </citation>
    <scope>NUCLEOTIDE SEQUENCE [LARGE SCALE GENOMIC DNA]</scope>
    <source>
        <strain evidence="6">CBS 284.82</strain>
    </source>
</reference>
<dbReference type="EMBL" id="MU854607">
    <property type="protein sequence ID" value="KAK4032469.1"/>
    <property type="molecule type" value="Genomic_DNA"/>
</dbReference>
<dbReference type="AlphaFoldDB" id="A0AAN6P6A7"/>
<accession>A0AAN6P6A7</accession>
<proteinExistence type="inferred from homology"/>
<dbReference type="GO" id="GO:0005739">
    <property type="term" value="C:mitochondrion"/>
    <property type="evidence" value="ECO:0007669"/>
    <property type="project" value="TreeGrafter"/>
</dbReference>
<keyword evidence="2 5" id="KW-0436">Ligase</keyword>
<keyword evidence="6" id="KW-1185">Reference proteome</keyword>
<evidence type="ECO:0000313" key="5">
    <source>
        <dbReference type="EMBL" id="KAK4032469.1"/>
    </source>
</evidence>
<dbReference type="InterPro" id="IPR001645">
    <property type="entry name" value="Folylpolyglutamate_synth"/>
</dbReference>
<dbReference type="SUPFAM" id="SSF53623">
    <property type="entry name" value="MurD-like peptide ligases, catalytic domain"/>
    <property type="match status" value="1"/>
</dbReference>
<sequence length="72" mass="8203">SGLNVIHITGTKGKGSIAAFTDSLIHTYFHRLSRPVKVGLYISPYLITERERIRINFEPLSEEIFAGYFFDV</sequence>
<evidence type="ECO:0000256" key="2">
    <source>
        <dbReference type="ARBA" id="ARBA00022598"/>
    </source>
</evidence>
<evidence type="ECO:0000313" key="6">
    <source>
        <dbReference type="Proteomes" id="UP001303115"/>
    </source>
</evidence>
<dbReference type="GO" id="GO:0004326">
    <property type="term" value="F:tetrahydrofolylpolyglutamate synthase activity"/>
    <property type="evidence" value="ECO:0007669"/>
    <property type="project" value="InterPro"/>
</dbReference>
<dbReference type="GO" id="GO:0005829">
    <property type="term" value="C:cytosol"/>
    <property type="evidence" value="ECO:0007669"/>
    <property type="project" value="TreeGrafter"/>
</dbReference>
<comment type="similarity">
    <text evidence="1">Belongs to the folylpolyglutamate synthase family.</text>
</comment>
<dbReference type="GO" id="GO:0005524">
    <property type="term" value="F:ATP binding"/>
    <property type="evidence" value="ECO:0007669"/>
    <property type="project" value="UniProtKB-KW"/>
</dbReference>
<dbReference type="Gene3D" id="3.40.1190.10">
    <property type="entry name" value="Mur-like, catalytic domain"/>
    <property type="match status" value="1"/>
</dbReference>